<dbReference type="InterPro" id="IPR029024">
    <property type="entry name" value="TerB-like"/>
</dbReference>
<organism evidence="1 2">
    <name type="scientific">Spongiibacter pelagi</name>
    <dbReference type="NCBI Taxonomy" id="2760804"/>
    <lineage>
        <taxon>Bacteria</taxon>
        <taxon>Pseudomonadati</taxon>
        <taxon>Pseudomonadota</taxon>
        <taxon>Gammaproteobacteria</taxon>
        <taxon>Cellvibrionales</taxon>
        <taxon>Spongiibacteraceae</taxon>
        <taxon>Spongiibacter</taxon>
    </lineage>
</organism>
<protein>
    <recommendedName>
        <fullName evidence="3">Tellurite resistance protein TerB</fullName>
    </recommendedName>
</protein>
<evidence type="ECO:0000313" key="1">
    <source>
        <dbReference type="EMBL" id="MBD2859467.1"/>
    </source>
</evidence>
<name>A0A927C425_9GAMM</name>
<gene>
    <name evidence="1" type="ORF">IB286_10670</name>
</gene>
<proteinExistence type="predicted"/>
<keyword evidence="2" id="KW-1185">Reference proteome</keyword>
<sequence>MATEIKSHFTIALQSASCFSNDGKIDSRELNYLLDLAKADGVIDPDERRVLANILNHAMACPLDEATLSRIEEIRAELEI</sequence>
<comment type="caution">
    <text evidence="1">The sequence shown here is derived from an EMBL/GenBank/DDBJ whole genome shotgun (WGS) entry which is preliminary data.</text>
</comment>
<reference evidence="1" key="1">
    <citation type="submission" date="2020-09" db="EMBL/GenBank/DDBJ databases">
        <authorList>
            <person name="Yoon J.-W."/>
        </authorList>
    </citation>
    <scope>NUCLEOTIDE SEQUENCE</scope>
    <source>
        <strain evidence="1">KMU-158</strain>
    </source>
</reference>
<dbReference type="SUPFAM" id="SSF158682">
    <property type="entry name" value="TerB-like"/>
    <property type="match status" value="1"/>
</dbReference>
<dbReference type="AlphaFoldDB" id="A0A927C425"/>
<dbReference type="EMBL" id="JACXLD010000005">
    <property type="protein sequence ID" value="MBD2859467.1"/>
    <property type="molecule type" value="Genomic_DNA"/>
</dbReference>
<evidence type="ECO:0008006" key="3">
    <source>
        <dbReference type="Google" id="ProtNLM"/>
    </source>
</evidence>
<dbReference type="Proteomes" id="UP000610558">
    <property type="component" value="Unassembled WGS sequence"/>
</dbReference>
<dbReference type="RefSeq" id="WP_190765338.1">
    <property type="nucleotide sequence ID" value="NZ_JACXLD010000005.1"/>
</dbReference>
<evidence type="ECO:0000313" key="2">
    <source>
        <dbReference type="Proteomes" id="UP000610558"/>
    </source>
</evidence>
<accession>A0A927C425</accession>